<feature type="transmembrane region" description="Helical" evidence="7">
    <location>
        <begin position="365"/>
        <end position="384"/>
    </location>
</feature>
<keyword evidence="4 7" id="KW-1133">Transmembrane helix</keyword>
<sequence>MFEQILQLESEYVWDYGQASSVAYPLAKIDTINQETGDLNEDSALSLVVYGESTEHLELLDGLLEDLLEAKWEAFAKKRWFISLFGFCIFYIVFFIAFMSRPFSATTWVITDGNMVIGSTGSPTNALALANDRTTDEDSGLFGILHNSYFNQPRCHLWKYGMFGFQGNLRMICEPLVYGMALFQVISELVDIRNIGRRRWLHILTSFPSKIFYKLALLLILLILPIRCLCGVDDSMLLLDNMFSVASVILTSLHFLYYCRAVKFVGPFVLMIYKIITQDLFRFFLIYFIFLIGFSQGFFVIFRACERARLAAKSQGDANDNQENIMSNPVEALIRLFIMTVGEFSTFYQDLHTCQAPLLGNIGKILFLIFELLVSLMQFNLLIAMMTRTYEMIYATQKEWKRQWAQVILMIELSINPKKRLMALLQYSRPIGTNKRKRAFVVSRKIELDSESERLRKEQQMSALREEKKMILKRRLKDAMHREGRKSKALNPKKRLMALLQYSRPIGTNKRKRAFVVSRKIELDSESERLRKEQQMSALREEKKMILKRRLKDAMHREGRKSKARLNTANPTTLTESMRLQTAN</sequence>
<feature type="compositionally biased region" description="Polar residues" evidence="6">
    <location>
        <begin position="565"/>
        <end position="584"/>
    </location>
</feature>
<reference evidence="10" key="2">
    <citation type="submission" date="2016-06" db="UniProtKB">
        <authorList>
            <consortium name="WormBaseParasite"/>
        </authorList>
    </citation>
    <scope>IDENTIFICATION</scope>
</reference>
<evidence type="ECO:0000256" key="1">
    <source>
        <dbReference type="ARBA" id="ARBA00004141"/>
    </source>
</evidence>
<keyword evidence="9" id="KW-1185">Reference proteome</keyword>
<evidence type="ECO:0000256" key="5">
    <source>
        <dbReference type="ARBA" id="ARBA00023136"/>
    </source>
</evidence>
<evidence type="ECO:0000256" key="4">
    <source>
        <dbReference type="ARBA" id="ARBA00022989"/>
    </source>
</evidence>
<evidence type="ECO:0000256" key="6">
    <source>
        <dbReference type="SAM" id="MobiDB-lite"/>
    </source>
</evidence>
<name>A0A183BPV9_GLOPA</name>
<dbReference type="GO" id="GO:0005886">
    <property type="term" value="C:plasma membrane"/>
    <property type="evidence" value="ECO:0007669"/>
    <property type="project" value="TreeGrafter"/>
</dbReference>
<accession>A0A183BPV9</accession>
<evidence type="ECO:0000259" key="8">
    <source>
        <dbReference type="Pfam" id="PF00520"/>
    </source>
</evidence>
<evidence type="ECO:0000313" key="10">
    <source>
        <dbReference type="WBParaSite" id="GPLIN_000264500"/>
    </source>
</evidence>
<keyword evidence="3" id="KW-0677">Repeat</keyword>
<evidence type="ECO:0000256" key="7">
    <source>
        <dbReference type="SAM" id="Phobius"/>
    </source>
</evidence>
<keyword evidence="2 7" id="KW-0812">Transmembrane</keyword>
<dbReference type="Proteomes" id="UP000050741">
    <property type="component" value="Unassembled WGS sequence"/>
</dbReference>
<feature type="transmembrane region" description="Helical" evidence="7">
    <location>
        <begin position="211"/>
        <end position="229"/>
    </location>
</feature>
<feature type="domain" description="Ion transport" evidence="8">
    <location>
        <begin position="235"/>
        <end position="397"/>
    </location>
</feature>
<organism evidence="9 10">
    <name type="scientific">Globodera pallida</name>
    <name type="common">Potato cyst nematode worm</name>
    <name type="synonym">Heterodera pallida</name>
    <dbReference type="NCBI Taxonomy" id="36090"/>
    <lineage>
        <taxon>Eukaryota</taxon>
        <taxon>Metazoa</taxon>
        <taxon>Ecdysozoa</taxon>
        <taxon>Nematoda</taxon>
        <taxon>Chromadorea</taxon>
        <taxon>Rhabditida</taxon>
        <taxon>Tylenchina</taxon>
        <taxon>Tylenchomorpha</taxon>
        <taxon>Tylenchoidea</taxon>
        <taxon>Heteroderidae</taxon>
        <taxon>Heteroderinae</taxon>
        <taxon>Globodera</taxon>
    </lineage>
</organism>
<dbReference type="GO" id="GO:0098703">
    <property type="term" value="P:calcium ion import across plasma membrane"/>
    <property type="evidence" value="ECO:0007669"/>
    <property type="project" value="TreeGrafter"/>
</dbReference>
<dbReference type="WBParaSite" id="GPLIN_000264500">
    <property type="protein sequence ID" value="GPLIN_000264500"/>
    <property type="gene ID" value="GPLIN_000264500"/>
</dbReference>
<evidence type="ECO:0000256" key="2">
    <source>
        <dbReference type="ARBA" id="ARBA00022692"/>
    </source>
</evidence>
<evidence type="ECO:0000313" key="9">
    <source>
        <dbReference type="Proteomes" id="UP000050741"/>
    </source>
</evidence>
<reference evidence="9" key="1">
    <citation type="submission" date="2014-05" db="EMBL/GenBank/DDBJ databases">
        <title>The genome and life-stage specific transcriptomes of Globodera pallida elucidate key aspects of plant parasitism by a cyst nematode.</title>
        <authorList>
            <person name="Cotton J.A."/>
            <person name="Lilley C.J."/>
            <person name="Jones L.M."/>
            <person name="Kikuchi T."/>
            <person name="Reid A.J."/>
            <person name="Thorpe P."/>
            <person name="Tsai I.J."/>
            <person name="Beasley H."/>
            <person name="Blok V."/>
            <person name="Cock P.J.A."/>
            <person name="Van den Akker S.E."/>
            <person name="Holroyd N."/>
            <person name="Hunt M."/>
            <person name="Mantelin S."/>
            <person name="Naghra H."/>
            <person name="Pain A."/>
            <person name="Palomares-Rius J.E."/>
            <person name="Zarowiecki M."/>
            <person name="Berriman M."/>
            <person name="Jones J.T."/>
            <person name="Urwin P.E."/>
        </authorList>
    </citation>
    <scope>NUCLEOTIDE SEQUENCE [LARGE SCALE GENOMIC DNA]</scope>
    <source>
        <strain evidence="9">Lindley</strain>
    </source>
</reference>
<evidence type="ECO:0000256" key="3">
    <source>
        <dbReference type="ARBA" id="ARBA00022737"/>
    </source>
</evidence>
<proteinExistence type="predicted"/>
<comment type="subcellular location">
    <subcellularLocation>
        <location evidence="1">Membrane</location>
        <topology evidence="1">Multi-pass membrane protein</topology>
    </subcellularLocation>
</comment>
<dbReference type="AlphaFoldDB" id="A0A183BPV9"/>
<protein>
    <submittedName>
        <fullName evidence="10">Ion_trans domain-containing protein</fullName>
    </submittedName>
</protein>
<dbReference type="Pfam" id="PF00520">
    <property type="entry name" value="Ion_trans"/>
    <property type="match status" value="1"/>
</dbReference>
<feature type="region of interest" description="Disordered" evidence="6">
    <location>
        <begin position="553"/>
        <end position="584"/>
    </location>
</feature>
<dbReference type="PANTHER" id="PTHR10582:SF30">
    <property type="entry name" value="ION TRANSPORT DOMAIN-CONTAINING PROTEIN"/>
    <property type="match status" value="1"/>
</dbReference>
<feature type="transmembrane region" description="Helical" evidence="7">
    <location>
        <begin position="80"/>
        <end position="99"/>
    </location>
</feature>
<feature type="transmembrane region" description="Helical" evidence="7">
    <location>
        <begin position="241"/>
        <end position="259"/>
    </location>
</feature>
<dbReference type="InterPro" id="IPR005821">
    <property type="entry name" value="Ion_trans_dom"/>
</dbReference>
<feature type="transmembrane region" description="Helical" evidence="7">
    <location>
        <begin position="280"/>
        <end position="302"/>
    </location>
</feature>
<keyword evidence="5 7" id="KW-0472">Membrane</keyword>
<dbReference type="InterPro" id="IPR024862">
    <property type="entry name" value="TRPV"/>
</dbReference>
<dbReference type="PANTHER" id="PTHR10582">
    <property type="entry name" value="TRANSIENT RECEPTOR POTENTIAL ION CHANNEL PROTEIN"/>
    <property type="match status" value="1"/>
</dbReference>
<dbReference type="GO" id="GO:0005262">
    <property type="term" value="F:calcium channel activity"/>
    <property type="evidence" value="ECO:0007669"/>
    <property type="project" value="TreeGrafter"/>
</dbReference>